<dbReference type="InParanoid" id="A0A074YBA9"/>
<keyword evidence="2" id="KW-1185">Reference proteome</keyword>
<evidence type="ECO:0000313" key="2">
    <source>
        <dbReference type="Proteomes" id="UP000030641"/>
    </source>
</evidence>
<dbReference type="GeneID" id="25370512"/>
<organism evidence="1 2">
    <name type="scientific">Aureobasidium subglaciale (strain EXF-2481)</name>
    <name type="common">Aureobasidium pullulans var. subglaciale</name>
    <dbReference type="NCBI Taxonomy" id="1043005"/>
    <lineage>
        <taxon>Eukaryota</taxon>
        <taxon>Fungi</taxon>
        <taxon>Dikarya</taxon>
        <taxon>Ascomycota</taxon>
        <taxon>Pezizomycotina</taxon>
        <taxon>Dothideomycetes</taxon>
        <taxon>Dothideomycetidae</taxon>
        <taxon>Dothideales</taxon>
        <taxon>Saccotheciaceae</taxon>
        <taxon>Aureobasidium</taxon>
    </lineage>
</organism>
<accession>A0A074YBA9</accession>
<reference evidence="1 2" key="1">
    <citation type="journal article" date="2014" name="BMC Genomics">
        <title>Genome sequencing of four Aureobasidium pullulans varieties: biotechnological potential, stress tolerance, and description of new species.</title>
        <authorList>
            <person name="Gostin Ar C."/>
            <person name="Ohm R.A."/>
            <person name="Kogej T."/>
            <person name="Sonjak S."/>
            <person name="Turk M."/>
            <person name="Zajc J."/>
            <person name="Zalar P."/>
            <person name="Grube M."/>
            <person name="Sun H."/>
            <person name="Han J."/>
            <person name="Sharma A."/>
            <person name="Chiniquy J."/>
            <person name="Ngan C.Y."/>
            <person name="Lipzen A."/>
            <person name="Barry K."/>
            <person name="Grigoriev I.V."/>
            <person name="Gunde-Cimerman N."/>
        </authorList>
    </citation>
    <scope>NUCLEOTIDE SEQUENCE [LARGE SCALE GENOMIC DNA]</scope>
    <source>
        <strain evidence="1 2">EXF-2481</strain>
    </source>
</reference>
<gene>
    <name evidence="1" type="ORF">AUEXF2481DRAFT_6822</name>
</gene>
<dbReference type="RefSeq" id="XP_013341718.1">
    <property type="nucleotide sequence ID" value="XM_013486264.1"/>
</dbReference>
<dbReference type="OrthoDB" id="10456206at2759"/>
<sequence>MKLSKIATSFAVFQDTAGTTMTTPVVFGSTALAISTPTTAAVPTLVLTNAKFNALARRAEIAALDVDEMTDLEDDNLTDVEMLDLCGTSTTGIASGDVATATAPTATTLMTEAPVPHIEMTIFNTTEQTADLTKRSTQEEDDYHSASLWEHVKWLLGSW</sequence>
<dbReference type="Proteomes" id="UP000030641">
    <property type="component" value="Unassembled WGS sequence"/>
</dbReference>
<dbReference type="EMBL" id="KL584766">
    <property type="protein sequence ID" value="KEQ93284.1"/>
    <property type="molecule type" value="Genomic_DNA"/>
</dbReference>
<evidence type="ECO:0000313" key="1">
    <source>
        <dbReference type="EMBL" id="KEQ93284.1"/>
    </source>
</evidence>
<protein>
    <submittedName>
        <fullName evidence="1">Uncharacterized protein</fullName>
    </submittedName>
</protein>
<proteinExistence type="predicted"/>
<dbReference type="HOGENOM" id="CLU_1660389_0_0_1"/>
<name>A0A074YBA9_AURSE</name>
<dbReference type="AlphaFoldDB" id="A0A074YBA9"/>